<protein>
    <recommendedName>
        <fullName evidence="10">ATP synthase gamma chain</fullName>
    </recommendedName>
</protein>
<reference evidence="9" key="1">
    <citation type="submission" date="2018-05" db="EMBL/GenBank/DDBJ databases">
        <authorList>
            <person name="Lanie J.A."/>
            <person name="Ng W.-L."/>
            <person name="Kazmierczak K.M."/>
            <person name="Andrzejewski T.M."/>
            <person name="Davidsen T.M."/>
            <person name="Wayne K.J."/>
            <person name="Tettelin H."/>
            <person name="Glass J.I."/>
            <person name="Rusch D."/>
            <person name="Podicherti R."/>
            <person name="Tsui H.-C.T."/>
            <person name="Winkler M.E."/>
        </authorList>
    </citation>
    <scope>NUCLEOTIDE SEQUENCE</scope>
</reference>
<evidence type="ECO:0000256" key="3">
    <source>
        <dbReference type="ARBA" id="ARBA00022448"/>
    </source>
</evidence>
<dbReference type="PANTHER" id="PTHR11693:SF22">
    <property type="entry name" value="ATP SYNTHASE SUBUNIT GAMMA, MITOCHONDRIAL"/>
    <property type="match status" value="1"/>
</dbReference>
<dbReference type="PANTHER" id="PTHR11693">
    <property type="entry name" value="ATP SYNTHASE GAMMA CHAIN"/>
    <property type="match status" value="1"/>
</dbReference>
<dbReference type="AlphaFoldDB" id="A0A382ERB0"/>
<dbReference type="InterPro" id="IPR000131">
    <property type="entry name" value="ATP_synth_F1_gsu"/>
</dbReference>
<dbReference type="Gene3D" id="1.10.287.80">
    <property type="entry name" value="ATP synthase, gamma subunit, helix hairpin domain"/>
    <property type="match status" value="1"/>
</dbReference>
<comment type="similarity">
    <text evidence="2">Belongs to the ATPase gamma chain family.</text>
</comment>
<dbReference type="CDD" id="cd12151">
    <property type="entry name" value="F1-ATPase_gamma"/>
    <property type="match status" value="1"/>
</dbReference>
<evidence type="ECO:0000256" key="4">
    <source>
        <dbReference type="ARBA" id="ARBA00022781"/>
    </source>
</evidence>
<evidence type="ECO:0000256" key="8">
    <source>
        <dbReference type="ARBA" id="ARBA00023310"/>
    </source>
</evidence>
<keyword evidence="4" id="KW-0375">Hydrogen ion transport</keyword>
<dbReference type="GO" id="GO:0046933">
    <property type="term" value="F:proton-transporting ATP synthase activity, rotational mechanism"/>
    <property type="evidence" value="ECO:0007669"/>
    <property type="project" value="InterPro"/>
</dbReference>
<keyword evidence="7" id="KW-0139">CF(1)</keyword>
<sequence>MRTVQNTGKITRAMEMVAAVKMRRAQTAVLAARPYAEKMADLLSNLVGMPQDDEPNPLLQTRPIERVTLVHITPDRGLCGALPGSLNRQAGNFILEDQSGTPVRVVTLGRKGRDFMVRYERDVQAVFDGIGDRPVLEDIAPMARLIMDSFIAGETDAVFISYGHFVNTVIQTPKIQQILPMVPAELTPDQAVGYIYEPENQAVLQALLPRYVEMQLYHAVLEGIASEQSARMVAMRNATDSAEELVRDLRLEGNKVRQESITNELLDIIGGALTL</sequence>
<evidence type="ECO:0008006" key="10">
    <source>
        <dbReference type="Google" id="ProtNLM"/>
    </source>
</evidence>
<gene>
    <name evidence="9" type="ORF">METZ01_LOCUS205769</name>
</gene>
<evidence type="ECO:0000256" key="7">
    <source>
        <dbReference type="ARBA" id="ARBA00023196"/>
    </source>
</evidence>
<dbReference type="Pfam" id="PF00231">
    <property type="entry name" value="ATP-synt"/>
    <property type="match status" value="1"/>
</dbReference>
<evidence type="ECO:0000256" key="5">
    <source>
        <dbReference type="ARBA" id="ARBA00023065"/>
    </source>
</evidence>
<evidence type="ECO:0000256" key="6">
    <source>
        <dbReference type="ARBA" id="ARBA00023136"/>
    </source>
</evidence>
<proteinExistence type="inferred from homology"/>
<dbReference type="GO" id="GO:0045259">
    <property type="term" value="C:proton-transporting ATP synthase complex"/>
    <property type="evidence" value="ECO:0007669"/>
    <property type="project" value="UniProtKB-KW"/>
</dbReference>
<organism evidence="9">
    <name type="scientific">marine metagenome</name>
    <dbReference type="NCBI Taxonomy" id="408172"/>
    <lineage>
        <taxon>unclassified sequences</taxon>
        <taxon>metagenomes</taxon>
        <taxon>ecological metagenomes</taxon>
    </lineage>
</organism>
<evidence type="ECO:0000256" key="2">
    <source>
        <dbReference type="ARBA" id="ARBA00007681"/>
    </source>
</evidence>
<dbReference type="SUPFAM" id="SSF52943">
    <property type="entry name" value="ATP synthase (F1-ATPase), gamma subunit"/>
    <property type="match status" value="1"/>
</dbReference>
<dbReference type="InterPro" id="IPR035968">
    <property type="entry name" value="ATP_synth_F1_ATPase_gsu"/>
</dbReference>
<dbReference type="Gene3D" id="3.40.1380.10">
    <property type="match status" value="1"/>
</dbReference>
<keyword evidence="8" id="KW-0066">ATP synthesis</keyword>
<keyword evidence="5" id="KW-0406">Ion transport</keyword>
<dbReference type="NCBIfam" id="TIGR01146">
    <property type="entry name" value="ATPsyn_F1gamma"/>
    <property type="match status" value="1"/>
</dbReference>
<evidence type="ECO:0000256" key="1">
    <source>
        <dbReference type="ARBA" id="ARBA00004170"/>
    </source>
</evidence>
<accession>A0A382ERB0</accession>
<dbReference type="PRINTS" id="PR00126">
    <property type="entry name" value="ATPASEGAMMA"/>
</dbReference>
<dbReference type="EMBL" id="UINC01045764">
    <property type="protein sequence ID" value="SVB52915.1"/>
    <property type="molecule type" value="Genomic_DNA"/>
</dbReference>
<dbReference type="HAMAP" id="MF_00815">
    <property type="entry name" value="ATP_synth_gamma_bact"/>
    <property type="match status" value="1"/>
</dbReference>
<evidence type="ECO:0000313" key="9">
    <source>
        <dbReference type="EMBL" id="SVB52915.1"/>
    </source>
</evidence>
<name>A0A382ERB0_9ZZZZ</name>
<keyword evidence="6" id="KW-0472">Membrane</keyword>
<keyword evidence="3" id="KW-0813">Transport</keyword>
<comment type="subcellular location">
    <subcellularLocation>
        <location evidence="1">Membrane</location>
        <topology evidence="1">Peripheral membrane protein</topology>
    </subcellularLocation>
</comment>